<evidence type="ECO:0000256" key="8">
    <source>
        <dbReference type="ARBA" id="ARBA00023170"/>
    </source>
</evidence>
<comment type="caution">
    <text evidence="11">The sequence shown here is derived from an EMBL/GenBank/DDBJ whole genome shotgun (WGS) entry which is preliminary data.</text>
</comment>
<evidence type="ECO:0000256" key="1">
    <source>
        <dbReference type="ARBA" id="ARBA00004651"/>
    </source>
</evidence>
<dbReference type="GO" id="GO:0005549">
    <property type="term" value="F:odorant binding"/>
    <property type="evidence" value="ECO:0007669"/>
    <property type="project" value="InterPro"/>
</dbReference>
<evidence type="ECO:0000256" key="7">
    <source>
        <dbReference type="ARBA" id="ARBA00023136"/>
    </source>
</evidence>
<dbReference type="Pfam" id="PF02949">
    <property type="entry name" value="7tm_6"/>
    <property type="match status" value="1"/>
</dbReference>
<keyword evidence="8" id="KW-0675">Receptor</keyword>
<evidence type="ECO:0000256" key="2">
    <source>
        <dbReference type="ARBA" id="ARBA00022475"/>
    </source>
</evidence>
<feature type="transmembrane region" description="Helical" evidence="10">
    <location>
        <begin position="35"/>
        <end position="59"/>
    </location>
</feature>
<gene>
    <name evidence="11" type="ORF">PYX00_001036</name>
</gene>
<dbReference type="AlphaFoldDB" id="A0AAW2ICI0"/>
<dbReference type="PANTHER" id="PTHR21137">
    <property type="entry name" value="ODORANT RECEPTOR"/>
    <property type="match status" value="1"/>
</dbReference>
<dbReference type="GO" id="GO:0004984">
    <property type="term" value="F:olfactory receptor activity"/>
    <property type="evidence" value="ECO:0007669"/>
    <property type="project" value="InterPro"/>
</dbReference>
<keyword evidence="6 10" id="KW-1133">Transmembrane helix</keyword>
<dbReference type="GO" id="GO:0005886">
    <property type="term" value="C:plasma membrane"/>
    <property type="evidence" value="ECO:0007669"/>
    <property type="project" value="UniProtKB-SubCell"/>
</dbReference>
<keyword evidence="9" id="KW-0807">Transducer</keyword>
<evidence type="ECO:0000313" key="11">
    <source>
        <dbReference type="EMBL" id="KAL0279493.1"/>
    </source>
</evidence>
<evidence type="ECO:0000256" key="5">
    <source>
        <dbReference type="ARBA" id="ARBA00022725"/>
    </source>
</evidence>
<feature type="transmembrane region" description="Helical" evidence="10">
    <location>
        <begin position="160"/>
        <end position="186"/>
    </location>
</feature>
<comment type="subcellular location">
    <subcellularLocation>
        <location evidence="1">Cell membrane</location>
        <topology evidence="1">Multi-pass membrane protein</topology>
    </subcellularLocation>
</comment>
<sequence length="300" mass="35276">MKEIDKFLEAIETTPIPEGRDTFMMIWKKEKPEKISTIVLVASLFFVYAWVVRGVYIAAVSEKVPPPPYWSPFFERSIYIQWIYVLQDLVMAFPMIYVSWYTDMTFTSLITFHHAQLLYVRRLAHLIPENGYPRENRENLIWWIKVHQQILRSVYKVNDLLGLHAFCSYCTQTCFAVLSIVVLLFQGLNLTSSQRIFCLSLSVCQLLWFGYTCRIVDKWEEEQNDIQQSLFSEKLMGSDKWLLSAYKIIMVRLNRPLKFTGLQFVTINSVTFRVMVFNIYSLYTSLMSILNAKTAVQPEE</sequence>
<proteinExistence type="predicted"/>
<dbReference type="InterPro" id="IPR004117">
    <property type="entry name" value="7tm6_olfct_rcpt"/>
</dbReference>
<name>A0AAW2ICI0_9NEOP</name>
<accession>A0AAW2ICI0</accession>
<dbReference type="PANTHER" id="PTHR21137:SF35">
    <property type="entry name" value="ODORANT RECEPTOR 19A-RELATED"/>
    <property type="match status" value="1"/>
</dbReference>
<dbReference type="GO" id="GO:0007165">
    <property type="term" value="P:signal transduction"/>
    <property type="evidence" value="ECO:0007669"/>
    <property type="project" value="UniProtKB-KW"/>
</dbReference>
<evidence type="ECO:0000256" key="6">
    <source>
        <dbReference type="ARBA" id="ARBA00022989"/>
    </source>
</evidence>
<evidence type="ECO:0000256" key="3">
    <source>
        <dbReference type="ARBA" id="ARBA00022606"/>
    </source>
</evidence>
<feature type="transmembrane region" description="Helical" evidence="10">
    <location>
        <begin position="79"/>
        <end position="100"/>
    </location>
</feature>
<keyword evidence="2" id="KW-1003">Cell membrane</keyword>
<evidence type="ECO:0000256" key="10">
    <source>
        <dbReference type="SAM" id="Phobius"/>
    </source>
</evidence>
<evidence type="ECO:0000256" key="4">
    <source>
        <dbReference type="ARBA" id="ARBA00022692"/>
    </source>
</evidence>
<reference evidence="11" key="1">
    <citation type="journal article" date="2024" name="Gigascience">
        <title>Chromosome-level genome of the poultry shaft louse Menopon gallinae provides insight into the host-switching and adaptive evolution of parasitic lice.</title>
        <authorList>
            <person name="Xu Y."/>
            <person name="Ma L."/>
            <person name="Liu S."/>
            <person name="Liang Y."/>
            <person name="Liu Q."/>
            <person name="He Z."/>
            <person name="Tian L."/>
            <person name="Duan Y."/>
            <person name="Cai W."/>
            <person name="Li H."/>
            <person name="Song F."/>
        </authorList>
    </citation>
    <scope>NUCLEOTIDE SEQUENCE</scope>
    <source>
        <strain evidence="11">Cailab_2023a</strain>
    </source>
</reference>
<keyword evidence="3" id="KW-0716">Sensory transduction</keyword>
<dbReference type="EMBL" id="JARGDH010000001">
    <property type="protein sequence ID" value="KAL0279493.1"/>
    <property type="molecule type" value="Genomic_DNA"/>
</dbReference>
<keyword evidence="5" id="KW-0552">Olfaction</keyword>
<organism evidence="11">
    <name type="scientific">Menopon gallinae</name>
    <name type="common">poultry shaft louse</name>
    <dbReference type="NCBI Taxonomy" id="328185"/>
    <lineage>
        <taxon>Eukaryota</taxon>
        <taxon>Metazoa</taxon>
        <taxon>Ecdysozoa</taxon>
        <taxon>Arthropoda</taxon>
        <taxon>Hexapoda</taxon>
        <taxon>Insecta</taxon>
        <taxon>Pterygota</taxon>
        <taxon>Neoptera</taxon>
        <taxon>Paraneoptera</taxon>
        <taxon>Psocodea</taxon>
        <taxon>Troctomorpha</taxon>
        <taxon>Phthiraptera</taxon>
        <taxon>Amblycera</taxon>
        <taxon>Menoponidae</taxon>
        <taxon>Menopon</taxon>
    </lineage>
</organism>
<evidence type="ECO:0000256" key="9">
    <source>
        <dbReference type="ARBA" id="ARBA00023224"/>
    </source>
</evidence>
<keyword evidence="4 10" id="KW-0812">Transmembrane</keyword>
<protein>
    <submittedName>
        <fullName evidence="11">Uncharacterized protein</fullName>
    </submittedName>
</protein>
<keyword evidence="7 10" id="KW-0472">Membrane</keyword>